<name>A0A9P4QLB1_9PLEO</name>
<evidence type="ECO:0000313" key="2">
    <source>
        <dbReference type="EMBL" id="KAF2727795.1"/>
    </source>
</evidence>
<gene>
    <name evidence="2" type="ORF">EJ04DRAFT_517033</name>
</gene>
<keyword evidence="3" id="KW-1185">Reference proteome</keyword>
<dbReference type="EMBL" id="ML996311">
    <property type="protein sequence ID" value="KAF2727795.1"/>
    <property type="molecule type" value="Genomic_DNA"/>
</dbReference>
<organism evidence="2 3">
    <name type="scientific">Polyplosphaeria fusca</name>
    <dbReference type="NCBI Taxonomy" id="682080"/>
    <lineage>
        <taxon>Eukaryota</taxon>
        <taxon>Fungi</taxon>
        <taxon>Dikarya</taxon>
        <taxon>Ascomycota</taxon>
        <taxon>Pezizomycotina</taxon>
        <taxon>Dothideomycetes</taxon>
        <taxon>Pleosporomycetidae</taxon>
        <taxon>Pleosporales</taxon>
        <taxon>Tetraplosphaeriaceae</taxon>
        <taxon>Polyplosphaeria</taxon>
    </lineage>
</organism>
<evidence type="ECO:0000313" key="3">
    <source>
        <dbReference type="Proteomes" id="UP000799444"/>
    </source>
</evidence>
<proteinExistence type="predicted"/>
<comment type="caution">
    <text evidence="2">The sequence shown here is derived from an EMBL/GenBank/DDBJ whole genome shotgun (WGS) entry which is preliminary data.</text>
</comment>
<reference evidence="2" key="1">
    <citation type="journal article" date="2020" name="Stud. Mycol.">
        <title>101 Dothideomycetes genomes: a test case for predicting lifestyles and emergence of pathogens.</title>
        <authorList>
            <person name="Haridas S."/>
            <person name="Albert R."/>
            <person name="Binder M."/>
            <person name="Bloem J."/>
            <person name="Labutti K."/>
            <person name="Salamov A."/>
            <person name="Andreopoulos B."/>
            <person name="Baker S."/>
            <person name="Barry K."/>
            <person name="Bills G."/>
            <person name="Bluhm B."/>
            <person name="Cannon C."/>
            <person name="Castanera R."/>
            <person name="Culley D."/>
            <person name="Daum C."/>
            <person name="Ezra D."/>
            <person name="Gonzalez J."/>
            <person name="Henrissat B."/>
            <person name="Kuo A."/>
            <person name="Liang C."/>
            <person name="Lipzen A."/>
            <person name="Lutzoni F."/>
            <person name="Magnuson J."/>
            <person name="Mondo S."/>
            <person name="Nolan M."/>
            <person name="Ohm R."/>
            <person name="Pangilinan J."/>
            <person name="Park H.-J."/>
            <person name="Ramirez L."/>
            <person name="Alfaro M."/>
            <person name="Sun H."/>
            <person name="Tritt A."/>
            <person name="Yoshinaga Y."/>
            <person name="Zwiers L.-H."/>
            <person name="Turgeon B."/>
            <person name="Goodwin S."/>
            <person name="Spatafora J."/>
            <person name="Crous P."/>
            <person name="Grigoriev I."/>
        </authorList>
    </citation>
    <scope>NUCLEOTIDE SEQUENCE</scope>
    <source>
        <strain evidence="2">CBS 125425</strain>
    </source>
</reference>
<evidence type="ECO:0000256" key="1">
    <source>
        <dbReference type="SAM" id="MobiDB-lite"/>
    </source>
</evidence>
<protein>
    <submittedName>
        <fullName evidence="2">Uncharacterized protein</fullName>
    </submittedName>
</protein>
<feature type="region of interest" description="Disordered" evidence="1">
    <location>
        <begin position="1"/>
        <end position="30"/>
    </location>
</feature>
<dbReference type="Proteomes" id="UP000799444">
    <property type="component" value="Unassembled WGS sequence"/>
</dbReference>
<dbReference type="AlphaFoldDB" id="A0A9P4QLB1"/>
<sequence length="62" mass="6568">MMIVSCAANTSSPAGARRPQGHRATAHSTHLTSPAHPRFCICTCTLNPVRHDATLAQSSALR</sequence>
<accession>A0A9P4QLB1</accession>